<name>A0A1D3L8N3_PLACU</name>
<keyword evidence="1" id="KW-0472">Membrane</keyword>
<reference evidence="2 3" key="1">
    <citation type="submission" date="2016-08" db="EMBL/GenBank/DDBJ databases">
        <authorList>
            <consortium name="Pathogen Informatics"/>
        </authorList>
    </citation>
    <scope>NUCLEOTIDE SEQUENCE [LARGE SCALE GENOMIC DNA]</scope>
    <source>
        <strain evidence="2 3">CB</strain>
    </source>
</reference>
<dbReference type="EMBL" id="FMIM01000205">
    <property type="protein sequence ID" value="SCL87068.1"/>
    <property type="molecule type" value="Genomic_DNA"/>
</dbReference>
<feature type="transmembrane region" description="Helical" evidence="1">
    <location>
        <begin position="239"/>
        <end position="256"/>
    </location>
</feature>
<gene>
    <name evidence="2" type="ORF">PCHCB_000514200</name>
</gene>
<accession>A0A1D3L8N3</accession>
<feature type="non-terminal residue" evidence="2">
    <location>
        <position position="508"/>
    </location>
</feature>
<feature type="transmembrane region" description="Helical" evidence="1">
    <location>
        <begin position="490"/>
        <end position="507"/>
    </location>
</feature>
<dbReference type="NCBIfam" id="TIGR01590">
    <property type="entry name" value="yir-bir-cir_Pla"/>
    <property type="match status" value="2"/>
</dbReference>
<dbReference type="Proteomes" id="UP000195489">
    <property type="component" value="Unassembled WGS sequence"/>
</dbReference>
<proteinExistence type="predicted"/>
<keyword evidence="1" id="KW-1133">Transmembrane helix</keyword>
<keyword evidence="1" id="KW-0812">Transmembrane</keyword>
<evidence type="ECO:0000313" key="2">
    <source>
        <dbReference type="EMBL" id="SCL87068.1"/>
    </source>
</evidence>
<sequence length="508" mass="59062">MAENMCRGFKSVWDDFSDQLDGGKYKFNDEVYSTNLFTNKSDNDIDKVNAVSFWLFVQNFGDDSSFTINEKSNIDIVYYIVIWLIHMLRLKDGGQIGNVMNFYNKYINISEDQINFTNEVRTYKSYMGLINSKLLSMNKGINDISKFYDAFKSLCNMYNGFNPDRPDCTQCLDDAKNFAKKYEILFNDTDTEDSLYSQILSILSTDYDNFIIQCYEKKKGCGRFPCLPPYSRCSLTKNALITFIFVAIPIFLRVAYKCRGFKSVWDDFSDQLDGGKYKFNDEVYSTNLFTNKSDNDIDKVNAVSFWLFEQNLWDSSSSSINAKSNTDIVYYIVIWLIHMLRLKSDYNVTEFYNKCIQPTQEYINSIKDTNTNAYNIYKKLIDNKLYLMNGGINDISKFYDAFKSLCNMYNEFNADSPDCTQCLDDAKKFAEKYEILFNNNDTEGSLYSQILSILSTDYVNFIIQCYEKKKGCGRFPYLPPYSRSSLTKNALITFIFVAIPIFLGFAYK</sequence>
<dbReference type="InterPro" id="IPR006477">
    <property type="entry name" value="Yir_bir_cir"/>
</dbReference>
<organism evidence="2 3">
    <name type="scientific">Plasmodium chabaudi chabaudi</name>
    <dbReference type="NCBI Taxonomy" id="31271"/>
    <lineage>
        <taxon>Eukaryota</taxon>
        <taxon>Sar</taxon>
        <taxon>Alveolata</taxon>
        <taxon>Apicomplexa</taxon>
        <taxon>Aconoidasida</taxon>
        <taxon>Haemosporida</taxon>
        <taxon>Plasmodiidae</taxon>
        <taxon>Plasmodium</taxon>
        <taxon>Plasmodium (Vinckeia)</taxon>
    </lineage>
</organism>
<dbReference type="Pfam" id="PF06022">
    <property type="entry name" value="Cir_Bir_Yir"/>
    <property type="match status" value="2"/>
</dbReference>
<evidence type="ECO:0000313" key="3">
    <source>
        <dbReference type="Proteomes" id="UP000195489"/>
    </source>
</evidence>
<dbReference type="AlphaFoldDB" id="A0A1D3L8N3"/>
<protein>
    <submittedName>
        <fullName evidence="2">CIR protein</fullName>
    </submittedName>
</protein>
<evidence type="ECO:0000256" key="1">
    <source>
        <dbReference type="SAM" id="Phobius"/>
    </source>
</evidence>